<evidence type="ECO:0000256" key="3">
    <source>
        <dbReference type="ARBA" id="ARBA00023163"/>
    </source>
</evidence>
<dbReference type="EMBL" id="VDDC01000025">
    <property type="protein sequence ID" value="TNH38699.1"/>
    <property type="molecule type" value="Genomic_DNA"/>
</dbReference>
<dbReference type="GO" id="GO:0003677">
    <property type="term" value="F:DNA binding"/>
    <property type="evidence" value="ECO:0007669"/>
    <property type="project" value="UniProtKB-KW"/>
</dbReference>
<dbReference type="InterPro" id="IPR036390">
    <property type="entry name" value="WH_DNA-bd_sf"/>
</dbReference>
<dbReference type="InterPro" id="IPR012318">
    <property type="entry name" value="HTH_CRP"/>
</dbReference>
<name>A0A5C4R444_9RHOB</name>
<dbReference type="InterPro" id="IPR014710">
    <property type="entry name" value="RmlC-like_jellyroll"/>
</dbReference>
<comment type="caution">
    <text evidence="6">The sequence shown here is derived from an EMBL/GenBank/DDBJ whole genome shotgun (WGS) entry which is preliminary data.</text>
</comment>
<dbReference type="SMART" id="SM00100">
    <property type="entry name" value="cNMP"/>
    <property type="match status" value="1"/>
</dbReference>
<dbReference type="GO" id="GO:0003700">
    <property type="term" value="F:DNA-binding transcription factor activity"/>
    <property type="evidence" value="ECO:0007669"/>
    <property type="project" value="TreeGrafter"/>
</dbReference>
<dbReference type="Pfam" id="PF13545">
    <property type="entry name" value="HTH_Crp_2"/>
    <property type="match status" value="1"/>
</dbReference>
<dbReference type="Gene3D" id="1.10.10.10">
    <property type="entry name" value="Winged helix-like DNA-binding domain superfamily/Winged helix DNA-binding domain"/>
    <property type="match status" value="1"/>
</dbReference>
<dbReference type="PROSITE" id="PS50042">
    <property type="entry name" value="CNMP_BINDING_3"/>
    <property type="match status" value="1"/>
</dbReference>
<dbReference type="SUPFAM" id="SSF46785">
    <property type="entry name" value="Winged helix' DNA-binding domain"/>
    <property type="match status" value="1"/>
</dbReference>
<dbReference type="Gene3D" id="2.60.120.10">
    <property type="entry name" value="Jelly Rolls"/>
    <property type="match status" value="1"/>
</dbReference>
<dbReference type="AlphaFoldDB" id="A0A5C4R444"/>
<dbReference type="Proteomes" id="UP000304880">
    <property type="component" value="Unassembled WGS sequence"/>
</dbReference>
<dbReference type="CDD" id="cd00038">
    <property type="entry name" value="CAP_ED"/>
    <property type="match status" value="1"/>
</dbReference>
<sequence length="265" mass="29170">MQAVTPRTTSAKGRAPVQIPDLLSILTRLKPALIADLDKPQLAALVAEAALVHIRRPRDILRQGEPADWIYLIIKGRIEVNYLDINGNRVMAHLAVPGEVLGEVEQFSGRTCAASCTTLPDTTVMLLDAAMILRHVPADLLMRNFAKIFHDRLTRDNRQHSVAMFYAAEDRIRINLLTMTSAESPQIQLSQTDLAAIAGCSRQTVNKTLSQLRAEGIVEMGRGEIRVLDRARLKSARPGCDQVLPDEGFARIPDAAMPIVVMPKA</sequence>
<dbReference type="GO" id="GO:0005829">
    <property type="term" value="C:cytosol"/>
    <property type="evidence" value="ECO:0007669"/>
    <property type="project" value="TreeGrafter"/>
</dbReference>
<dbReference type="Pfam" id="PF00027">
    <property type="entry name" value="cNMP_binding"/>
    <property type="match status" value="1"/>
</dbReference>
<feature type="domain" description="Cyclic nucleotide-binding" evidence="4">
    <location>
        <begin position="33"/>
        <end position="128"/>
    </location>
</feature>
<dbReference type="SMART" id="SM00419">
    <property type="entry name" value="HTH_CRP"/>
    <property type="match status" value="1"/>
</dbReference>
<feature type="domain" description="HTH crp-type" evidence="5">
    <location>
        <begin position="166"/>
        <end position="231"/>
    </location>
</feature>
<keyword evidence="7" id="KW-1185">Reference proteome</keyword>
<dbReference type="SUPFAM" id="SSF51206">
    <property type="entry name" value="cAMP-binding domain-like"/>
    <property type="match status" value="1"/>
</dbReference>
<evidence type="ECO:0000313" key="6">
    <source>
        <dbReference type="EMBL" id="TNH38699.1"/>
    </source>
</evidence>
<evidence type="ECO:0000256" key="2">
    <source>
        <dbReference type="ARBA" id="ARBA00023125"/>
    </source>
</evidence>
<accession>A0A5C4R444</accession>
<dbReference type="InterPro" id="IPR018490">
    <property type="entry name" value="cNMP-bd_dom_sf"/>
</dbReference>
<keyword evidence="3" id="KW-0804">Transcription</keyword>
<dbReference type="InterPro" id="IPR036388">
    <property type="entry name" value="WH-like_DNA-bd_sf"/>
</dbReference>
<dbReference type="RefSeq" id="WP_139599044.1">
    <property type="nucleotide sequence ID" value="NZ_VDDC01000025.1"/>
</dbReference>
<organism evidence="6 7">
    <name type="scientific">Paracoccus haeundaensis</name>
    <dbReference type="NCBI Taxonomy" id="225362"/>
    <lineage>
        <taxon>Bacteria</taxon>
        <taxon>Pseudomonadati</taxon>
        <taxon>Pseudomonadota</taxon>
        <taxon>Alphaproteobacteria</taxon>
        <taxon>Rhodobacterales</taxon>
        <taxon>Paracoccaceae</taxon>
        <taxon>Paracoccus</taxon>
    </lineage>
</organism>
<dbReference type="InterPro" id="IPR000595">
    <property type="entry name" value="cNMP-bd_dom"/>
</dbReference>
<reference evidence="6 7" key="1">
    <citation type="submission" date="2019-06" db="EMBL/GenBank/DDBJ databases">
        <authorList>
            <person name="Li J."/>
        </authorList>
    </citation>
    <scope>NUCLEOTIDE SEQUENCE [LARGE SCALE GENOMIC DNA]</scope>
    <source>
        <strain evidence="6 7">CGMCC 1.8012</strain>
    </source>
</reference>
<evidence type="ECO:0000256" key="1">
    <source>
        <dbReference type="ARBA" id="ARBA00023015"/>
    </source>
</evidence>
<dbReference type="InterPro" id="IPR050397">
    <property type="entry name" value="Env_Response_Regulators"/>
</dbReference>
<evidence type="ECO:0000259" key="5">
    <source>
        <dbReference type="PROSITE" id="PS51063"/>
    </source>
</evidence>
<keyword evidence="1" id="KW-0805">Transcription regulation</keyword>
<gene>
    <name evidence="6" type="ORF">FHD67_13960</name>
</gene>
<dbReference type="PROSITE" id="PS51063">
    <property type="entry name" value="HTH_CRP_2"/>
    <property type="match status" value="1"/>
</dbReference>
<proteinExistence type="predicted"/>
<evidence type="ECO:0000259" key="4">
    <source>
        <dbReference type="PROSITE" id="PS50042"/>
    </source>
</evidence>
<evidence type="ECO:0000313" key="7">
    <source>
        <dbReference type="Proteomes" id="UP000304880"/>
    </source>
</evidence>
<dbReference type="PANTHER" id="PTHR24567:SF74">
    <property type="entry name" value="HTH-TYPE TRANSCRIPTIONAL REGULATOR ARCR"/>
    <property type="match status" value="1"/>
</dbReference>
<protein>
    <submittedName>
        <fullName evidence="6">Crp/Fnr family transcriptional regulator</fullName>
    </submittedName>
</protein>
<keyword evidence="2" id="KW-0238">DNA-binding</keyword>
<dbReference type="PANTHER" id="PTHR24567">
    <property type="entry name" value="CRP FAMILY TRANSCRIPTIONAL REGULATORY PROTEIN"/>
    <property type="match status" value="1"/>
</dbReference>